<accession>A0ABT6AX41</accession>
<reference evidence="1 2" key="1">
    <citation type="submission" date="2023-03" db="EMBL/GenBank/DDBJ databases">
        <title>Draft assemblies of triclosan tolerant bacteria isolated from returned activated sludge.</title>
        <authorList>
            <person name="Van Hamelsveld S."/>
        </authorList>
    </citation>
    <scope>NUCLEOTIDE SEQUENCE [LARGE SCALE GENOMIC DNA]</scope>
    <source>
        <strain evidence="1 2">GW210010_S58</strain>
    </source>
</reference>
<name>A0ABT6AX41_9BURK</name>
<keyword evidence="2" id="KW-1185">Reference proteome</keyword>
<dbReference type="RefSeq" id="WP_276267461.1">
    <property type="nucleotide sequence ID" value="NZ_JARJLM010000484.1"/>
</dbReference>
<proteinExistence type="predicted"/>
<protein>
    <submittedName>
        <fullName evidence="1">Uncharacterized protein</fullName>
    </submittedName>
</protein>
<gene>
    <name evidence="1" type="ORF">P3W85_30075</name>
</gene>
<organism evidence="1 2">
    <name type="scientific">Cupriavidus basilensis</name>
    <dbReference type="NCBI Taxonomy" id="68895"/>
    <lineage>
        <taxon>Bacteria</taxon>
        <taxon>Pseudomonadati</taxon>
        <taxon>Pseudomonadota</taxon>
        <taxon>Betaproteobacteria</taxon>
        <taxon>Burkholderiales</taxon>
        <taxon>Burkholderiaceae</taxon>
        <taxon>Cupriavidus</taxon>
    </lineage>
</organism>
<evidence type="ECO:0000313" key="1">
    <source>
        <dbReference type="EMBL" id="MDF3837172.1"/>
    </source>
</evidence>
<comment type="caution">
    <text evidence="1">The sequence shown here is derived from an EMBL/GenBank/DDBJ whole genome shotgun (WGS) entry which is preliminary data.</text>
</comment>
<dbReference type="Proteomes" id="UP001216674">
    <property type="component" value="Unassembled WGS sequence"/>
</dbReference>
<dbReference type="EMBL" id="JARJLM010000484">
    <property type="protein sequence ID" value="MDF3837172.1"/>
    <property type="molecule type" value="Genomic_DNA"/>
</dbReference>
<evidence type="ECO:0000313" key="2">
    <source>
        <dbReference type="Proteomes" id="UP001216674"/>
    </source>
</evidence>
<sequence>MTTARHLPKPDVNAPVLNSPALVYADQIAQLAIGPFVTKLTLGMDDGVPDVVPRPVVTIVMPTQALLQLADSVRAAIATPLIKTAIVDAQAVFQTEISTIKA</sequence>